<reference evidence="10" key="1">
    <citation type="journal article" date="2021" name="Front. Microbiol.">
        <title>Comprehensive Comparative Genomics and Phenotyping of Methylobacterium Species.</title>
        <authorList>
            <person name="Alessa O."/>
            <person name="Ogura Y."/>
            <person name="Fujitani Y."/>
            <person name="Takami H."/>
            <person name="Hayashi T."/>
            <person name="Sahin N."/>
            <person name="Tani A."/>
        </authorList>
    </citation>
    <scope>NUCLEOTIDE SEQUENCE</scope>
    <source>
        <strain evidence="10">DSM 23632</strain>
    </source>
</reference>
<name>A0ABQ4TYL4_9HYPH</name>
<dbReference type="RefSeq" id="WP_238182380.1">
    <property type="nucleotide sequence ID" value="NZ_BPRB01000096.1"/>
</dbReference>
<feature type="transmembrane region" description="Helical" evidence="9">
    <location>
        <begin position="53"/>
        <end position="71"/>
    </location>
</feature>
<dbReference type="EMBL" id="BPRB01000096">
    <property type="protein sequence ID" value="GJE59823.1"/>
    <property type="molecule type" value="Genomic_DNA"/>
</dbReference>
<keyword evidence="7 9" id="KW-0472">Membrane</keyword>
<proteinExistence type="inferred from homology"/>
<comment type="caution">
    <text evidence="10">The sequence shown here is derived from an EMBL/GenBank/DDBJ whole genome shotgun (WGS) entry which is preliminary data.</text>
</comment>
<comment type="subcellular location">
    <subcellularLocation>
        <location evidence="1">Cell membrane</location>
        <topology evidence="1">Multi-pass membrane protein</topology>
    </subcellularLocation>
</comment>
<evidence type="ECO:0008006" key="12">
    <source>
        <dbReference type="Google" id="ProtNLM"/>
    </source>
</evidence>
<evidence type="ECO:0000256" key="1">
    <source>
        <dbReference type="ARBA" id="ARBA00004651"/>
    </source>
</evidence>
<evidence type="ECO:0000256" key="5">
    <source>
        <dbReference type="ARBA" id="ARBA00022989"/>
    </source>
</evidence>
<accession>A0ABQ4TYL4</accession>
<evidence type="ECO:0000256" key="4">
    <source>
        <dbReference type="ARBA" id="ARBA00022692"/>
    </source>
</evidence>
<comment type="similarity">
    <text evidence="8">Belongs to the anion channel-forming bestrophin (TC 1.A.46) family.</text>
</comment>
<dbReference type="PANTHER" id="PTHR33281">
    <property type="entry name" value="UPF0187 PROTEIN YNEE"/>
    <property type="match status" value="1"/>
</dbReference>
<reference evidence="10" key="2">
    <citation type="submission" date="2021-08" db="EMBL/GenBank/DDBJ databases">
        <authorList>
            <person name="Tani A."/>
            <person name="Ola A."/>
            <person name="Ogura Y."/>
            <person name="Katsura K."/>
            <person name="Hayashi T."/>
        </authorList>
    </citation>
    <scope>NUCLEOTIDE SEQUENCE</scope>
    <source>
        <strain evidence="10">DSM 23632</strain>
    </source>
</reference>
<dbReference type="InterPro" id="IPR044669">
    <property type="entry name" value="YneE/VCCN1/2-like"/>
</dbReference>
<evidence type="ECO:0000256" key="2">
    <source>
        <dbReference type="ARBA" id="ARBA00022448"/>
    </source>
</evidence>
<keyword evidence="4 9" id="KW-0812">Transmembrane</keyword>
<dbReference type="PANTHER" id="PTHR33281:SF19">
    <property type="entry name" value="VOLTAGE-DEPENDENT ANION CHANNEL-FORMING PROTEIN YNEE"/>
    <property type="match status" value="1"/>
</dbReference>
<feature type="transmembrane region" description="Helical" evidence="9">
    <location>
        <begin position="20"/>
        <end position="41"/>
    </location>
</feature>
<keyword evidence="5 9" id="KW-1133">Transmembrane helix</keyword>
<evidence type="ECO:0000256" key="8">
    <source>
        <dbReference type="ARBA" id="ARBA00034708"/>
    </source>
</evidence>
<evidence type="ECO:0000313" key="11">
    <source>
        <dbReference type="Proteomes" id="UP001055057"/>
    </source>
</evidence>
<keyword evidence="2" id="KW-0813">Transport</keyword>
<sequence length="306" mass="33250">MIIRPRPGFLAILFTLRGSILPRIAPKVLAIGVIACAVVAAERRWPEAFPVSAGIGPFTLIGLALSIFLSFRNNACYERWWEARKLWGSLIVEVRGLARLLPALLPGPEHEALRRTALRRLSAFAHGLHARLRQGDEAQAAGPWLTPAQAALLAGRPSPTDAVLTGLSADLAGAMRAGALSDILFGTLERKVSELSAIQTACERIQGTPLPFAYTLLLYRTAWLYCLLLPVGLSASLGWATPVAVMLVAYTFFGLDALGDELEEPFGLEPNDLPLDALLRSVDRIVLDALGEPLPQPLEPEKYWLH</sequence>
<gene>
    <name evidence="10" type="ORF">MPOCJGCO_1925</name>
</gene>
<evidence type="ECO:0000256" key="9">
    <source>
        <dbReference type="SAM" id="Phobius"/>
    </source>
</evidence>
<feature type="transmembrane region" description="Helical" evidence="9">
    <location>
        <begin position="222"/>
        <end position="253"/>
    </location>
</feature>
<dbReference type="Pfam" id="PF25539">
    <property type="entry name" value="Bestrophin_2"/>
    <property type="match status" value="1"/>
</dbReference>
<evidence type="ECO:0000313" key="10">
    <source>
        <dbReference type="EMBL" id="GJE59823.1"/>
    </source>
</evidence>
<keyword evidence="3" id="KW-1003">Cell membrane</keyword>
<evidence type="ECO:0000256" key="3">
    <source>
        <dbReference type="ARBA" id="ARBA00022475"/>
    </source>
</evidence>
<keyword evidence="6" id="KW-0406">Ion transport</keyword>
<evidence type="ECO:0000256" key="7">
    <source>
        <dbReference type="ARBA" id="ARBA00023136"/>
    </source>
</evidence>
<organism evidence="10 11">
    <name type="scientific">Methylobacterium trifolii</name>
    <dbReference type="NCBI Taxonomy" id="1003092"/>
    <lineage>
        <taxon>Bacteria</taxon>
        <taxon>Pseudomonadati</taxon>
        <taxon>Pseudomonadota</taxon>
        <taxon>Alphaproteobacteria</taxon>
        <taxon>Hyphomicrobiales</taxon>
        <taxon>Methylobacteriaceae</taxon>
        <taxon>Methylobacterium</taxon>
    </lineage>
</organism>
<dbReference type="Proteomes" id="UP001055057">
    <property type="component" value="Unassembled WGS sequence"/>
</dbReference>
<protein>
    <recommendedName>
        <fullName evidence="12">Bestrophin</fullName>
    </recommendedName>
</protein>
<keyword evidence="11" id="KW-1185">Reference proteome</keyword>
<evidence type="ECO:0000256" key="6">
    <source>
        <dbReference type="ARBA" id="ARBA00023065"/>
    </source>
</evidence>